<dbReference type="Pfam" id="PF00271">
    <property type="entry name" value="Helicase_C"/>
    <property type="match status" value="1"/>
</dbReference>
<dbReference type="InterPro" id="IPR001650">
    <property type="entry name" value="Helicase_C-like"/>
</dbReference>
<evidence type="ECO:0000256" key="1">
    <source>
        <dbReference type="ARBA" id="ARBA00022741"/>
    </source>
</evidence>
<dbReference type="SUPFAM" id="SSF52540">
    <property type="entry name" value="P-loop containing nucleoside triphosphate hydrolases"/>
    <property type="match status" value="1"/>
</dbReference>
<dbReference type="EMBL" id="CP147251">
    <property type="protein sequence ID" value="WYJ76722.1"/>
    <property type="molecule type" value="Genomic_DNA"/>
</dbReference>
<dbReference type="Gene3D" id="3.40.50.300">
    <property type="entry name" value="P-loop containing nucleotide triphosphate hydrolases"/>
    <property type="match status" value="2"/>
</dbReference>
<dbReference type="CDD" id="cd18785">
    <property type="entry name" value="SF2_C"/>
    <property type="match status" value="1"/>
</dbReference>
<dbReference type="PROSITE" id="PS51194">
    <property type="entry name" value="HELICASE_CTER"/>
    <property type="match status" value="1"/>
</dbReference>
<dbReference type="Pfam" id="PF00270">
    <property type="entry name" value="DEAD"/>
    <property type="match status" value="1"/>
</dbReference>
<keyword evidence="2" id="KW-0067">ATP-binding</keyword>
<gene>
    <name evidence="6" type="ORF">DOK78_001358</name>
</gene>
<feature type="domain" description="Helicase ATP-binding" evidence="4">
    <location>
        <begin position="104"/>
        <end position="256"/>
    </location>
</feature>
<name>A0ABZ2SMK2_9ENTE</name>
<dbReference type="Proteomes" id="UP000664701">
    <property type="component" value="Chromosome"/>
</dbReference>
<evidence type="ECO:0000256" key="3">
    <source>
        <dbReference type="ARBA" id="ARBA00023125"/>
    </source>
</evidence>
<dbReference type="CDD" id="cd17925">
    <property type="entry name" value="DEXDc_ComFA"/>
    <property type="match status" value="1"/>
</dbReference>
<dbReference type="InterPro" id="IPR011545">
    <property type="entry name" value="DEAD/DEAH_box_helicase_dom"/>
</dbReference>
<evidence type="ECO:0000313" key="7">
    <source>
        <dbReference type="Proteomes" id="UP000664701"/>
    </source>
</evidence>
<dbReference type="InterPro" id="IPR014001">
    <property type="entry name" value="Helicase_ATP-bd"/>
</dbReference>
<accession>A0ABZ2SMK2</accession>
<keyword evidence="1" id="KW-0547">Nucleotide-binding</keyword>
<dbReference type="InterPro" id="IPR027417">
    <property type="entry name" value="P-loop_NTPase"/>
</dbReference>
<evidence type="ECO:0000256" key="2">
    <source>
        <dbReference type="ARBA" id="ARBA00022840"/>
    </source>
</evidence>
<keyword evidence="3" id="KW-0238">DNA-binding</keyword>
<dbReference type="SMART" id="SM00487">
    <property type="entry name" value="DEXDc"/>
    <property type="match status" value="1"/>
</dbReference>
<organism evidence="6 7">
    <name type="scientific">Candidatus Enterococcus lowellii</name>
    <dbReference type="NCBI Taxonomy" id="2230877"/>
    <lineage>
        <taxon>Bacteria</taxon>
        <taxon>Bacillati</taxon>
        <taxon>Bacillota</taxon>
        <taxon>Bacilli</taxon>
        <taxon>Lactobacillales</taxon>
        <taxon>Enterococcaceae</taxon>
        <taxon>Enterococcus</taxon>
    </lineage>
</organism>
<dbReference type="SMART" id="SM00490">
    <property type="entry name" value="HELICc"/>
    <property type="match status" value="1"/>
</dbReference>
<evidence type="ECO:0000313" key="6">
    <source>
        <dbReference type="EMBL" id="WYJ76722.1"/>
    </source>
</evidence>
<proteinExistence type="predicted"/>
<keyword evidence="7" id="KW-1185">Reference proteome</keyword>
<dbReference type="PANTHER" id="PTHR30580">
    <property type="entry name" value="PRIMOSOMAL PROTEIN N"/>
    <property type="match status" value="1"/>
</dbReference>
<feature type="domain" description="Helicase C-terminal" evidence="5">
    <location>
        <begin position="284"/>
        <end position="435"/>
    </location>
</feature>
<sequence>MDELGRQIAISKKDLPTLSDTTMVREALDVDKGQCQRCGSLFSQEKHFLPNGNYYCVACLQFGRLTNEDVLLSKEDNDYQQRKVCFDWQGTFTPPQQEIADSLLKNNKKKQHSLVWAVTGSGKTEMIFPIIQQVLSIGGRVGITSPRIDVCRELFPRIQQAFPEENALLLYGNSEEKYRYNKLTVCTTHQLFHFYHAFDLLIVDEIDAFPYEGNQQLRFAVRQARKPEGLYVYLTATPSQSLLAEIQETFAIMKLPIRYHQRPLIVPEVYWYEHWASCYQRKWKLKKLLRLLNELLQDNAVLVFCPSIAYMKKLYAAVKAYFPPELIACVSSQDEQRKEKVQAMRDQVYRVLFTTTILERGVTFEKVSVIIMGANHPIYTKSALVQIAGRVDRKGEFNGGRVVFFLNQQTPAIRMACQEIKEMNKLAKRWRTNAL</sequence>
<evidence type="ECO:0000259" key="4">
    <source>
        <dbReference type="PROSITE" id="PS51192"/>
    </source>
</evidence>
<reference evidence="6 7" key="1">
    <citation type="submission" date="2024-03" db="EMBL/GenBank/DDBJ databases">
        <title>The Genome Sequence of Enterococcus sp. DIV2402.</title>
        <authorList>
            <consortium name="The Broad Institute Genomics Platform"/>
            <consortium name="The Broad Institute Microbial Omics Core"/>
            <consortium name="The Broad Institute Genomic Center for Infectious Diseases"/>
            <person name="Earl A."/>
            <person name="Manson A."/>
            <person name="Gilmore M."/>
            <person name="Schwartman J."/>
            <person name="Shea T."/>
            <person name="Abouelleil A."/>
            <person name="Cao P."/>
            <person name="Chapman S."/>
            <person name="Cusick C."/>
            <person name="Young S."/>
            <person name="Neafsey D."/>
            <person name="Nusbaum C."/>
            <person name="Birren B."/>
        </authorList>
    </citation>
    <scope>NUCLEOTIDE SEQUENCE [LARGE SCALE GENOMIC DNA]</scope>
    <source>
        <strain evidence="6 7">DIV2402</strain>
    </source>
</reference>
<dbReference type="RefSeq" id="WP_207941086.1">
    <property type="nucleotide sequence ID" value="NZ_CP147251.1"/>
</dbReference>
<evidence type="ECO:0000259" key="5">
    <source>
        <dbReference type="PROSITE" id="PS51194"/>
    </source>
</evidence>
<protein>
    <submittedName>
        <fullName evidence="6">Competence protein ComFA</fullName>
    </submittedName>
</protein>
<dbReference type="PANTHER" id="PTHR30580:SF1">
    <property type="entry name" value="COMF OPERON PROTEIN 1"/>
    <property type="match status" value="1"/>
</dbReference>
<dbReference type="PROSITE" id="PS51192">
    <property type="entry name" value="HELICASE_ATP_BIND_1"/>
    <property type="match status" value="1"/>
</dbReference>